<gene>
    <name evidence="4" type="ORF">N781_07720</name>
</gene>
<evidence type="ECO:0000313" key="4">
    <source>
        <dbReference type="EMBL" id="KGX89642.1"/>
    </source>
</evidence>
<sequence>MSKKWKVYFGTVALVALLMFMYDTNVWAKLGYITSPEQASQHVTTIDDRTSVEKEEKSNQTNRPDQYSLTKEMKKADKGITPVKLSIPKISVEAEVNAVGILDNGQMGVPEQTEDIGWFEPGVKPGQTGNAVVAGHVDSIEGPAVFFDLEKLARGDELTIEGKDGQTLTYVVKRLQRYVTAEAPIEEIFGETEKKRLNLITCTGTFNHDLGSHEERLVVYTELLESE</sequence>
<dbReference type="InterPro" id="IPR042001">
    <property type="entry name" value="Sortase_F"/>
</dbReference>
<dbReference type="CDD" id="cd05829">
    <property type="entry name" value="Sortase_F"/>
    <property type="match status" value="1"/>
</dbReference>
<keyword evidence="5" id="KW-1185">Reference proteome</keyword>
<dbReference type="SUPFAM" id="SSF63817">
    <property type="entry name" value="Sortase"/>
    <property type="match status" value="1"/>
</dbReference>
<dbReference type="Proteomes" id="UP000030528">
    <property type="component" value="Unassembled WGS sequence"/>
</dbReference>
<dbReference type="STRING" id="1385510.GCA_000425205_03122"/>
<dbReference type="InterPro" id="IPR005754">
    <property type="entry name" value="Sortase"/>
</dbReference>
<dbReference type="Pfam" id="PF04203">
    <property type="entry name" value="Sortase"/>
    <property type="match status" value="1"/>
</dbReference>
<feature type="region of interest" description="Disordered" evidence="3">
    <location>
        <begin position="44"/>
        <end position="66"/>
    </location>
</feature>
<organism evidence="4 5">
    <name type="scientific">Pontibacillus halophilus JSM 076056 = DSM 19796</name>
    <dbReference type="NCBI Taxonomy" id="1385510"/>
    <lineage>
        <taxon>Bacteria</taxon>
        <taxon>Bacillati</taxon>
        <taxon>Bacillota</taxon>
        <taxon>Bacilli</taxon>
        <taxon>Bacillales</taxon>
        <taxon>Bacillaceae</taxon>
        <taxon>Pontibacillus</taxon>
    </lineage>
</organism>
<feature type="compositionally biased region" description="Basic and acidic residues" evidence="3">
    <location>
        <begin position="45"/>
        <end position="58"/>
    </location>
</feature>
<comment type="caution">
    <text evidence="4">The sequence shown here is derived from an EMBL/GenBank/DDBJ whole genome shotgun (WGS) entry which is preliminary data.</text>
</comment>
<dbReference type="Gene3D" id="2.40.260.10">
    <property type="entry name" value="Sortase"/>
    <property type="match status" value="1"/>
</dbReference>
<feature type="active site" description="Acyl-thioester intermediate" evidence="2">
    <location>
        <position position="202"/>
    </location>
</feature>
<evidence type="ECO:0000256" key="1">
    <source>
        <dbReference type="ARBA" id="ARBA00022801"/>
    </source>
</evidence>
<evidence type="ECO:0000256" key="3">
    <source>
        <dbReference type="SAM" id="MobiDB-lite"/>
    </source>
</evidence>
<accession>A0A0A5I1A1</accession>
<dbReference type="OrthoDB" id="525039at2"/>
<name>A0A0A5I1A1_9BACI</name>
<evidence type="ECO:0000313" key="5">
    <source>
        <dbReference type="Proteomes" id="UP000030528"/>
    </source>
</evidence>
<feature type="active site" description="Proton donor/acceptor" evidence="2">
    <location>
        <position position="136"/>
    </location>
</feature>
<dbReference type="eggNOG" id="COG3764">
    <property type="taxonomic scope" value="Bacteria"/>
</dbReference>
<dbReference type="InterPro" id="IPR023365">
    <property type="entry name" value="Sortase_dom-sf"/>
</dbReference>
<keyword evidence="1" id="KW-0378">Hydrolase</keyword>
<dbReference type="AlphaFoldDB" id="A0A0A5I1A1"/>
<protein>
    <recommendedName>
        <fullName evidence="6">Peptidase C60</fullName>
    </recommendedName>
</protein>
<reference evidence="4 5" key="1">
    <citation type="submission" date="2013-08" db="EMBL/GenBank/DDBJ databases">
        <authorList>
            <person name="Huang J."/>
            <person name="Wang G."/>
        </authorList>
    </citation>
    <scope>NUCLEOTIDE SEQUENCE [LARGE SCALE GENOMIC DNA]</scope>
    <source>
        <strain evidence="4 5">JSM 076056</strain>
    </source>
</reference>
<evidence type="ECO:0008006" key="6">
    <source>
        <dbReference type="Google" id="ProtNLM"/>
    </source>
</evidence>
<proteinExistence type="predicted"/>
<dbReference type="EMBL" id="AVPE01000021">
    <property type="protein sequence ID" value="KGX89642.1"/>
    <property type="molecule type" value="Genomic_DNA"/>
</dbReference>
<dbReference type="RefSeq" id="WP_051240031.1">
    <property type="nucleotide sequence ID" value="NZ_AULI01000016.1"/>
</dbReference>
<evidence type="ECO:0000256" key="2">
    <source>
        <dbReference type="PIRSR" id="PIRSR605754-1"/>
    </source>
</evidence>
<dbReference type="GO" id="GO:0016787">
    <property type="term" value="F:hydrolase activity"/>
    <property type="evidence" value="ECO:0007669"/>
    <property type="project" value="UniProtKB-KW"/>
</dbReference>